<reference evidence="2" key="2">
    <citation type="submission" date="2015-01" db="EMBL/GenBank/DDBJ databases">
        <title>Evolutionary Origins and Diversification of the Mycorrhizal Mutualists.</title>
        <authorList>
            <consortium name="DOE Joint Genome Institute"/>
            <consortium name="Mycorrhizal Genomics Consortium"/>
            <person name="Kohler A."/>
            <person name="Kuo A."/>
            <person name="Nagy L.G."/>
            <person name="Floudas D."/>
            <person name="Copeland A."/>
            <person name="Barry K.W."/>
            <person name="Cichocki N."/>
            <person name="Veneault-Fourrey C."/>
            <person name="LaButti K."/>
            <person name="Lindquist E.A."/>
            <person name="Lipzen A."/>
            <person name="Lundell T."/>
            <person name="Morin E."/>
            <person name="Murat C."/>
            <person name="Riley R."/>
            <person name="Ohm R."/>
            <person name="Sun H."/>
            <person name="Tunlid A."/>
            <person name="Henrissat B."/>
            <person name="Grigoriev I.V."/>
            <person name="Hibbett D.S."/>
            <person name="Martin F."/>
        </authorList>
    </citation>
    <scope>NUCLEOTIDE SEQUENCE [LARGE SCALE GENOMIC DNA]</scope>
    <source>
        <strain evidence="2">LaAM-08-1</strain>
    </source>
</reference>
<accession>A0A0C9XKE7</accession>
<sequence length="169" mass="19144">MPQLSAVTISRSILRDILLPLPKLMVSFPNLRRLDLSETSQDISLMLDRIRLPTSSPCNMQLFCEDSVADSKETASIIDVFTQNLEYQALAGRELHTLKIGANSGMHEARFEFSVSTGQIRDELEIRRPWREELLSNELTFHDRSLSAGGTTWLSYWIVPSSQSNLFQG</sequence>
<proteinExistence type="predicted"/>
<dbReference type="AlphaFoldDB" id="A0A0C9XKE7"/>
<dbReference type="Proteomes" id="UP000054477">
    <property type="component" value="Unassembled WGS sequence"/>
</dbReference>
<dbReference type="HOGENOM" id="CLU_1622914_0_0_1"/>
<evidence type="ECO:0008006" key="3">
    <source>
        <dbReference type="Google" id="ProtNLM"/>
    </source>
</evidence>
<gene>
    <name evidence="1" type="ORF">K443DRAFT_682195</name>
</gene>
<dbReference type="EMBL" id="KN838714">
    <property type="protein sequence ID" value="KIJ96672.1"/>
    <property type="molecule type" value="Genomic_DNA"/>
</dbReference>
<protein>
    <recommendedName>
        <fullName evidence="3">F-box domain-containing protein</fullName>
    </recommendedName>
</protein>
<evidence type="ECO:0000313" key="2">
    <source>
        <dbReference type="Proteomes" id="UP000054477"/>
    </source>
</evidence>
<name>A0A0C9XKE7_9AGAR</name>
<keyword evidence="2" id="KW-1185">Reference proteome</keyword>
<evidence type="ECO:0000313" key="1">
    <source>
        <dbReference type="EMBL" id="KIJ96672.1"/>
    </source>
</evidence>
<organism evidence="1 2">
    <name type="scientific">Laccaria amethystina LaAM-08-1</name>
    <dbReference type="NCBI Taxonomy" id="1095629"/>
    <lineage>
        <taxon>Eukaryota</taxon>
        <taxon>Fungi</taxon>
        <taxon>Dikarya</taxon>
        <taxon>Basidiomycota</taxon>
        <taxon>Agaricomycotina</taxon>
        <taxon>Agaricomycetes</taxon>
        <taxon>Agaricomycetidae</taxon>
        <taxon>Agaricales</taxon>
        <taxon>Agaricineae</taxon>
        <taxon>Hydnangiaceae</taxon>
        <taxon>Laccaria</taxon>
    </lineage>
</organism>
<reference evidence="1 2" key="1">
    <citation type="submission" date="2014-04" db="EMBL/GenBank/DDBJ databases">
        <authorList>
            <consortium name="DOE Joint Genome Institute"/>
            <person name="Kuo A."/>
            <person name="Kohler A."/>
            <person name="Nagy L.G."/>
            <person name="Floudas D."/>
            <person name="Copeland A."/>
            <person name="Barry K.W."/>
            <person name="Cichocki N."/>
            <person name="Veneault-Fourrey C."/>
            <person name="LaButti K."/>
            <person name="Lindquist E.A."/>
            <person name="Lipzen A."/>
            <person name="Lundell T."/>
            <person name="Morin E."/>
            <person name="Murat C."/>
            <person name="Sun H."/>
            <person name="Tunlid A."/>
            <person name="Henrissat B."/>
            <person name="Grigoriev I.V."/>
            <person name="Hibbett D.S."/>
            <person name="Martin F."/>
            <person name="Nordberg H.P."/>
            <person name="Cantor M.N."/>
            <person name="Hua S.X."/>
        </authorList>
    </citation>
    <scope>NUCLEOTIDE SEQUENCE [LARGE SCALE GENOMIC DNA]</scope>
    <source>
        <strain evidence="1 2">LaAM-08-1</strain>
    </source>
</reference>